<dbReference type="Proteomes" id="UP000014480">
    <property type="component" value="Unassembled WGS sequence"/>
</dbReference>
<comment type="caution">
    <text evidence="2">The sequence shown here is derived from an EMBL/GenBank/DDBJ whole genome shotgun (WGS) entry which is preliminary data.</text>
</comment>
<evidence type="ECO:0000313" key="2">
    <source>
        <dbReference type="EMBL" id="TDZ24097.1"/>
    </source>
</evidence>
<feature type="chain" id="PRO_5019840291" evidence="1">
    <location>
        <begin position="19"/>
        <end position="89"/>
    </location>
</feature>
<sequence length="89" mass="9110">MLTLLRFLIIALASSSLAFNVLDDDCRSDVSPVCLPCNCNAAGACAGFCHHHAGSTGPKYCSAQAQGCTCPPGFKNGPSGRAGGRVRPV</sequence>
<accession>A0A484G3G2</accession>
<reference evidence="3" key="1">
    <citation type="journal article" date="2013" name="New Phytol.">
        <title>Comparative genomic and transcriptomic analyses reveal the hemibiotrophic stage shift of Colletotrichum fungi.</title>
        <authorList>
            <person name="Gan P."/>
            <person name="Ikeda K."/>
            <person name="Irieda H."/>
            <person name="Narusaka M."/>
            <person name="O'Connell R.J."/>
            <person name="Narusaka Y."/>
            <person name="Takano Y."/>
            <person name="Kubo Y."/>
            <person name="Shirasu K."/>
        </authorList>
    </citation>
    <scope>NUCLEOTIDE SEQUENCE [LARGE SCALE GENOMIC DNA]</scope>
    <source>
        <strain evidence="3">104-T / ATCC 96160 / CBS 514.97 / LARS 414 / MAFF 240422</strain>
    </source>
</reference>
<reference evidence="3" key="2">
    <citation type="journal article" date="2019" name="Mol. Plant Microbe Interact.">
        <title>Genome sequence resources for four phytopathogenic fungi from the Colletotrichum orbiculare species complex.</title>
        <authorList>
            <person name="Gan P."/>
            <person name="Tsushima A."/>
            <person name="Narusaka M."/>
            <person name="Narusaka Y."/>
            <person name="Takano Y."/>
            <person name="Kubo Y."/>
            <person name="Shirasu K."/>
        </authorList>
    </citation>
    <scope>GENOME REANNOTATION</scope>
    <source>
        <strain evidence="3">104-T / ATCC 96160 / CBS 514.97 / LARS 414 / MAFF 240422</strain>
    </source>
</reference>
<keyword evidence="3" id="KW-1185">Reference proteome</keyword>
<evidence type="ECO:0000313" key="3">
    <source>
        <dbReference type="Proteomes" id="UP000014480"/>
    </source>
</evidence>
<feature type="signal peptide" evidence="1">
    <location>
        <begin position="1"/>
        <end position="18"/>
    </location>
</feature>
<name>A0A484G3G2_COLOR</name>
<organism evidence="2 3">
    <name type="scientific">Colletotrichum orbiculare (strain 104-T / ATCC 96160 / CBS 514.97 / LARS 414 / MAFF 240422)</name>
    <name type="common">Cucumber anthracnose fungus</name>
    <name type="synonym">Colletotrichum lagenarium</name>
    <dbReference type="NCBI Taxonomy" id="1213857"/>
    <lineage>
        <taxon>Eukaryota</taxon>
        <taxon>Fungi</taxon>
        <taxon>Dikarya</taxon>
        <taxon>Ascomycota</taxon>
        <taxon>Pezizomycotina</taxon>
        <taxon>Sordariomycetes</taxon>
        <taxon>Hypocreomycetidae</taxon>
        <taxon>Glomerellales</taxon>
        <taxon>Glomerellaceae</taxon>
        <taxon>Colletotrichum</taxon>
        <taxon>Colletotrichum orbiculare species complex</taxon>
    </lineage>
</organism>
<evidence type="ECO:0000256" key="1">
    <source>
        <dbReference type="SAM" id="SignalP"/>
    </source>
</evidence>
<proteinExistence type="predicted"/>
<dbReference type="EMBL" id="AMCV02000005">
    <property type="protein sequence ID" value="TDZ24097.1"/>
    <property type="molecule type" value="Genomic_DNA"/>
</dbReference>
<keyword evidence="1" id="KW-0732">Signal</keyword>
<gene>
    <name evidence="2" type="ORF">Cob_v002882</name>
</gene>
<protein>
    <submittedName>
        <fullName evidence="2">Uncharacterized protein</fullName>
    </submittedName>
</protein>
<dbReference type="AlphaFoldDB" id="A0A484G3G2"/>